<dbReference type="PANTHER" id="PTHR33508:SF10">
    <property type="entry name" value="UPF0056 INNER MEMBRANE PROTEIN YHGN"/>
    <property type="match status" value="1"/>
</dbReference>
<protein>
    <recommendedName>
        <fullName evidence="7">UPF0056 membrane protein</fullName>
    </recommendedName>
</protein>
<dbReference type="Pfam" id="PF01914">
    <property type="entry name" value="MarC"/>
    <property type="match status" value="1"/>
</dbReference>
<gene>
    <name evidence="8" type="ORF">H6A60_02445</name>
</gene>
<evidence type="ECO:0000313" key="8">
    <source>
        <dbReference type="EMBL" id="MBM6703367.1"/>
    </source>
</evidence>
<feature type="transmembrane region" description="Helical" evidence="7">
    <location>
        <begin position="71"/>
        <end position="90"/>
    </location>
</feature>
<evidence type="ECO:0000256" key="1">
    <source>
        <dbReference type="ARBA" id="ARBA00004651"/>
    </source>
</evidence>
<reference evidence="8 9" key="1">
    <citation type="journal article" date="2021" name="Sci. Rep.">
        <title>The distribution of antibiotic resistance genes in chicken gut microbiota commensals.</title>
        <authorList>
            <person name="Juricova H."/>
            <person name="Matiasovicova J."/>
            <person name="Kubasova T."/>
            <person name="Cejkova D."/>
            <person name="Rychlik I."/>
        </authorList>
    </citation>
    <scope>NUCLEOTIDE SEQUENCE [LARGE SCALE GENOMIC DNA]</scope>
    <source>
        <strain evidence="8 9">An829</strain>
    </source>
</reference>
<keyword evidence="5 7" id="KW-1133">Transmembrane helix</keyword>
<feature type="transmembrane region" description="Helical" evidence="7">
    <location>
        <begin position="176"/>
        <end position="196"/>
    </location>
</feature>
<comment type="caution">
    <text evidence="8">The sequence shown here is derived from an EMBL/GenBank/DDBJ whole genome shotgun (WGS) entry which is preliminary data.</text>
</comment>
<dbReference type="RefSeq" id="WP_205101827.1">
    <property type="nucleotide sequence ID" value="NZ_JACJJC010000002.1"/>
</dbReference>
<sequence length="204" mass="21749">MEYSFWGGLMLMLLMADPLGNIPIVLACTKTVPNRRRVWVILRENLIAAVLLLLAMLFGKSFLTAIGLSDAALSIGGAVIVLLMAIRMVFPTPEGVFGNTPGGEPYIVPIAVPAIAGPSTLATIMMLAASAPDRLWEWAAVVLITCFASFCVLASADWLERHLGDKLTQAIERLTGLILAMMATQMFLSGIASYIASLPGIGTK</sequence>
<feature type="transmembrane region" description="Helical" evidence="7">
    <location>
        <begin position="37"/>
        <end position="59"/>
    </location>
</feature>
<feature type="transmembrane region" description="Helical" evidence="7">
    <location>
        <begin position="135"/>
        <end position="156"/>
    </location>
</feature>
<evidence type="ECO:0000256" key="3">
    <source>
        <dbReference type="ARBA" id="ARBA00022475"/>
    </source>
</evidence>
<comment type="caution">
    <text evidence="7">Lacks conserved residue(s) required for the propagation of feature annotation.</text>
</comment>
<keyword evidence="3" id="KW-1003">Cell membrane</keyword>
<accession>A0ABS2DPT0</accession>
<dbReference type="PANTHER" id="PTHR33508">
    <property type="entry name" value="UPF0056 MEMBRANE PROTEIN YHCE"/>
    <property type="match status" value="1"/>
</dbReference>
<feature type="transmembrane region" description="Helical" evidence="7">
    <location>
        <begin position="110"/>
        <end position="128"/>
    </location>
</feature>
<evidence type="ECO:0000256" key="2">
    <source>
        <dbReference type="ARBA" id="ARBA00009784"/>
    </source>
</evidence>
<evidence type="ECO:0000256" key="4">
    <source>
        <dbReference type="ARBA" id="ARBA00022692"/>
    </source>
</evidence>
<evidence type="ECO:0000313" key="9">
    <source>
        <dbReference type="Proteomes" id="UP000715095"/>
    </source>
</evidence>
<comment type="similarity">
    <text evidence="2 7">Belongs to the UPF0056 (MarC) family.</text>
</comment>
<keyword evidence="6 7" id="KW-0472">Membrane</keyword>
<dbReference type="Proteomes" id="UP000715095">
    <property type="component" value="Unassembled WGS sequence"/>
</dbReference>
<evidence type="ECO:0000256" key="7">
    <source>
        <dbReference type="RuleBase" id="RU362048"/>
    </source>
</evidence>
<dbReference type="EMBL" id="JACJJC010000002">
    <property type="protein sequence ID" value="MBM6703367.1"/>
    <property type="molecule type" value="Genomic_DNA"/>
</dbReference>
<organism evidence="8 9">
    <name type="scientific">Sutterella massiliensis</name>
    <dbReference type="NCBI Taxonomy" id="1816689"/>
    <lineage>
        <taxon>Bacteria</taxon>
        <taxon>Pseudomonadati</taxon>
        <taxon>Pseudomonadota</taxon>
        <taxon>Betaproteobacteria</taxon>
        <taxon>Burkholderiales</taxon>
        <taxon>Sutterellaceae</taxon>
        <taxon>Sutterella</taxon>
    </lineage>
</organism>
<keyword evidence="9" id="KW-1185">Reference proteome</keyword>
<evidence type="ECO:0000256" key="6">
    <source>
        <dbReference type="ARBA" id="ARBA00023136"/>
    </source>
</evidence>
<comment type="subcellular location">
    <subcellularLocation>
        <location evidence="1 7">Cell membrane</location>
        <topology evidence="1 7">Multi-pass membrane protein</topology>
    </subcellularLocation>
</comment>
<keyword evidence="4 7" id="KW-0812">Transmembrane</keyword>
<name>A0ABS2DPT0_9BURK</name>
<dbReference type="InterPro" id="IPR002771">
    <property type="entry name" value="Multi_antbiot-R_MarC"/>
</dbReference>
<evidence type="ECO:0000256" key="5">
    <source>
        <dbReference type="ARBA" id="ARBA00022989"/>
    </source>
</evidence>
<proteinExistence type="inferred from homology"/>